<dbReference type="EMBL" id="BARU01028048">
    <property type="protein sequence ID" value="GAH66105.1"/>
    <property type="molecule type" value="Genomic_DNA"/>
</dbReference>
<feature type="non-terminal residue" evidence="1">
    <location>
        <position position="181"/>
    </location>
</feature>
<accession>X1IA05</accession>
<comment type="caution">
    <text evidence="1">The sequence shown here is derived from an EMBL/GenBank/DDBJ whole genome shotgun (WGS) entry which is preliminary data.</text>
</comment>
<evidence type="ECO:0000313" key="1">
    <source>
        <dbReference type="EMBL" id="GAH66105.1"/>
    </source>
</evidence>
<dbReference type="AlphaFoldDB" id="X1IA05"/>
<sequence>MTYSVAERELMFRNLAGNPTAKRIAERALLIEDEQEAKRRENPSLYPWSGFEWTDIPAQTSVLNQFVIDELLVTGGPRGTYRSRSTTAYKLKDPELVRECLEKLSEIEEGTEEGDIPNDLFDFILGHDKLKDLLWRSLNAERPVHILMVGPPASAKSMFLGELARLPFSRFTLGGGTSKAG</sequence>
<proteinExistence type="predicted"/>
<evidence type="ECO:0008006" key="2">
    <source>
        <dbReference type="Google" id="ProtNLM"/>
    </source>
</evidence>
<dbReference type="SUPFAM" id="SSF52540">
    <property type="entry name" value="P-loop containing nucleoside triphosphate hydrolases"/>
    <property type="match status" value="1"/>
</dbReference>
<gene>
    <name evidence="1" type="ORF">S03H2_44820</name>
</gene>
<dbReference type="InterPro" id="IPR027417">
    <property type="entry name" value="P-loop_NTPase"/>
</dbReference>
<reference evidence="1" key="1">
    <citation type="journal article" date="2014" name="Front. Microbiol.">
        <title>High frequency of phylogenetically diverse reductive dehalogenase-homologous genes in deep subseafloor sedimentary metagenomes.</title>
        <authorList>
            <person name="Kawai M."/>
            <person name="Futagami T."/>
            <person name="Toyoda A."/>
            <person name="Takaki Y."/>
            <person name="Nishi S."/>
            <person name="Hori S."/>
            <person name="Arai W."/>
            <person name="Tsubouchi T."/>
            <person name="Morono Y."/>
            <person name="Uchiyama I."/>
            <person name="Ito T."/>
            <person name="Fujiyama A."/>
            <person name="Inagaki F."/>
            <person name="Takami H."/>
        </authorList>
    </citation>
    <scope>NUCLEOTIDE SEQUENCE</scope>
    <source>
        <strain evidence="1">Expedition CK06-06</strain>
    </source>
</reference>
<name>X1IA05_9ZZZZ</name>
<protein>
    <recommendedName>
        <fullName evidence="2">MCM domain-containing protein</fullName>
    </recommendedName>
</protein>
<organism evidence="1">
    <name type="scientific">marine sediment metagenome</name>
    <dbReference type="NCBI Taxonomy" id="412755"/>
    <lineage>
        <taxon>unclassified sequences</taxon>
        <taxon>metagenomes</taxon>
        <taxon>ecological metagenomes</taxon>
    </lineage>
</organism>